<evidence type="ECO:0000313" key="4">
    <source>
        <dbReference type="EMBL" id="SHK33278.1"/>
    </source>
</evidence>
<dbReference type="EMBL" id="FRAU01000002">
    <property type="protein sequence ID" value="SHK33278.1"/>
    <property type="molecule type" value="Genomic_DNA"/>
</dbReference>
<dbReference type="SUPFAM" id="SSF55729">
    <property type="entry name" value="Acyl-CoA N-acyltransferases (Nat)"/>
    <property type="match status" value="1"/>
</dbReference>
<dbReference type="Gene3D" id="3.40.630.30">
    <property type="match status" value="1"/>
</dbReference>
<accession>A0A1M6RLP5</accession>
<keyword evidence="5" id="KW-1185">Reference proteome</keyword>
<reference evidence="5" key="1">
    <citation type="submission" date="2016-11" db="EMBL/GenBank/DDBJ databases">
        <authorList>
            <person name="Varghese N."/>
            <person name="Submissions S."/>
        </authorList>
    </citation>
    <scope>NUCLEOTIDE SEQUENCE [LARGE SCALE GENOMIC DNA]</scope>
    <source>
        <strain evidence="5">DSM 22212</strain>
    </source>
</reference>
<dbReference type="CDD" id="cd04301">
    <property type="entry name" value="NAT_SF"/>
    <property type="match status" value="1"/>
</dbReference>
<dbReference type="OrthoDB" id="5197788at2"/>
<keyword evidence="1 4" id="KW-0808">Transferase</keyword>
<dbReference type="Proteomes" id="UP000185812">
    <property type="component" value="Unassembled WGS sequence"/>
</dbReference>
<dbReference type="STRING" id="633813.SAMN04488087_0894"/>
<dbReference type="GO" id="GO:0016747">
    <property type="term" value="F:acyltransferase activity, transferring groups other than amino-acyl groups"/>
    <property type="evidence" value="ECO:0007669"/>
    <property type="project" value="InterPro"/>
</dbReference>
<dbReference type="InterPro" id="IPR050832">
    <property type="entry name" value="Bact_Acetyltransf"/>
</dbReference>
<dbReference type="InterPro" id="IPR016181">
    <property type="entry name" value="Acyl_CoA_acyltransferase"/>
</dbReference>
<name>A0A1M6RLP5_9BACT</name>
<evidence type="ECO:0000256" key="1">
    <source>
        <dbReference type="ARBA" id="ARBA00022679"/>
    </source>
</evidence>
<sequence>MAGALSVTVGPVLPADEERVKQLLQQCGLQDTGVLEPNGQVVVARVAGKIVGMARLEVYREGGWLRSVAVDPAWQRQGIGRQLVGAILAWARRNGLRQIFLLTETATGFFERLGFVPVTRAEVPPAVRAAPQFAWPACASCQVMRWTNPAASAPARSQPT</sequence>
<keyword evidence="2" id="KW-0012">Acyltransferase</keyword>
<gene>
    <name evidence="4" type="ORF">SAMN04488087_0894</name>
</gene>
<dbReference type="AlphaFoldDB" id="A0A1M6RLP5"/>
<dbReference type="RefSeq" id="WP_072714758.1">
    <property type="nucleotide sequence ID" value="NZ_FRAU01000002.1"/>
</dbReference>
<feature type="domain" description="N-acetyltransferase" evidence="3">
    <location>
        <begin position="7"/>
        <end position="134"/>
    </location>
</feature>
<organism evidence="4 5">
    <name type="scientific">Rhodothermus profundi</name>
    <dbReference type="NCBI Taxonomy" id="633813"/>
    <lineage>
        <taxon>Bacteria</taxon>
        <taxon>Pseudomonadati</taxon>
        <taxon>Rhodothermota</taxon>
        <taxon>Rhodothermia</taxon>
        <taxon>Rhodothermales</taxon>
        <taxon>Rhodothermaceae</taxon>
        <taxon>Rhodothermus</taxon>
    </lineage>
</organism>
<dbReference type="PROSITE" id="PS51186">
    <property type="entry name" value="GNAT"/>
    <property type="match status" value="1"/>
</dbReference>
<proteinExistence type="predicted"/>
<dbReference type="Pfam" id="PF13508">
    <property type="entry name" value="Acetyltransf_7"/>
    <property type="match status" value="1"/>
</dbReference>
<evidence type="ECO:0000259" key="3">
    <source>
        <dbReference type="PROSITE" id="PS51186"/>
    </source>
</evidence>
<protein>
    <submittedName>
        <fullName evidence="4">Amino-acid N-acetyltransferase</fullName>
    </submittedName>
</protein>
<dbReference type="InterPro" id="IPR000182">
    <property type="entry name" value="GNAT_dom"/>
</dbReference>
<evidence type="ECO:0000256" key="2">
    <source>
        <dbReference type="ARBA" id="ARBA00023315"/>
    </source>
</evidence>
<dbReference type="PANTHER" id="PTHR43877">
    <property type="entry name" value="AMINOALKYLPHOSPHONATE N-ACETYLTRANSFERASE-RELATED-RELATED"/>
    <property type="match status" value="1"/>
</dbReference>
<evidence type="ECO:0000313" key="5">
    <source>
        <dbReference type="Proteomes" id="UP000185812"/>
    </source>
</evidence>